<feature type="transmembrane region" description="Helical" evidence="1">
    <location>
        <begin position="225"/>
        <end position="248"/>
    </location>
</feature>
<geneLocation type="mitochondrion" evidence="2"/>
<feature type="transmembrane region" description="Helical" evidence="1">
    <location>
        <begin position="188"/>
        <end position="205"/>
    </location>
</feature>
<feature type="transmembrane region" description="Helical" evidence="1">
    <location>
        <begin position="106"/>
        <end position="127"/>
    </location>
</feature>
<dbReference type="OrthoDB" id="21595at2759"/>
<evidence type="ECO:0000256" key="1">
    <source>
        <dbReference type="SAM" id="Phobius"/>
    </source>
</evidence>
<feature type="transmembrane region" description="Helical" evidence="1">
    <location>
        <begin position="160"/>
        <end position="181"/>
    </location>
</feature>
<feature type="transmembrane region" description="Helical" evidence="1">
    <location>
        <begin position="134"/>
        <end position="154"/>
    </location>
</feature>
<reference evidence="2" key="1">
    <citation type="submission" date="2012-07" db="EMBL/GenBank/DDBJ databases">
        <title>Mitochondrial genomes for 'planarian' flatworms shows great divergence from the neodermatan gene order.</title>
        <authorList>
            <person name="Ross E."/>
            <person name="Blair D."/>
            <person name="Sanchez Alvarado A."/>
        </authorList>
    </citation>
    <scope>NUCLEOTIDE SEQUENCE</scope>
</reference>
<feature type="transmembrane region" description="Helical" evidence="1">
    <location>
        <begin position="260"/>
        <end position="286"/>
    </location>
</feature>
<keyword evidence="1" id="KW-1133">Transmembrane helix</keyword>
<feature type="transmembrane region" description="Helical" evidence="1">
    <location>
        <begin position="80"/>
        <end position="100"/>
    </location>
</feature>
<keyword evidence="1" id="KW-0472">Membrane</keyword>
<protein>
    <submittedName>
        <fullName evidence="2">NADH dehydrogenase subunit 2</fullName>
    </submittedName>
</protein>
<dbReference type="AlphaFoldDB" id="T1PUK7"/>
<evidence type="ECO:0000313" key="2">
    <source>
        <dbReference type="EMBL" id="AFQ93457.2"/>
    </source>
</evidence>
<keyword evidence="1" id="KW-0812">Transmembrane</keyword>
<proteinExistence type="predicted"/>
<organism evidence="2">
    <name type="scientific">Schmidtea mediterranea</name>
    <name type="common">Freshwater planarian flatworm</name>
    <dbReference type="NCBI Taxonomy" id="79327"/>
    <lineage>
        <taxon>Eukaryota</taxon>
        <taxon>Metazoa</taxon>
        <taxon>Spiralia</taxon>
        <taxon>Lophotrochozoa</taxon>
        <taxon>Platyhelminthes</taxon>
        <taxon>Rhabditophora</taxon>
        <taxon>Seriata</taxon>
        <taxon>Tricladida</taxon>
        <taxon>Continenticola</taxon>
        <taxon>Geoplanoidea</taxon>
        <taxon>Dugesiidae</taxon>
        <taxon>Schmidtea</taxon>
    </lineage>
</organism>
<name>T1PUK7_SCHMD</name>
<feature type="transmembrane region" description="Helical" evidence="1">
    <location>
        <begin position="54"/>
        <end position="73"/>
    </location>
</feature>
<accession>T1PUK7</accession>
<feature type="transmembrane region" description="Helical" evidence="1">
    <location>
        <begin position="12"/>
        <end position="34"/>
    </location>
</feature>
<feature type="transmembrane region" description="Helical" evidence="1">
    <location>
        <begin position="292"/>
        <end position="314"/>
    </location>
</feature>
<keyword evidence="2" id="KW-0496">Mitochondrion</keyword>
<gene>
    <name evidence="2" type="primary">ND2</name>
</gene>
<dbReference type="EMBL" id="JX398125">
    <property type="protein sequence ID" value="AFQ93457.2"/>
    <property type="molecule type" value="Genomic_DNA"/>
</dbReference>
<sequence>MVYIINVSYFLLYFYSSFHLLFSFSYMSFYFYVLLNSLSSIMIFNWLNSFSLDLGVFTYYLFTLVSDILIIWSSVYGESFIFALAILFKLSFFPLFWWFFPLIPYLNYSLLFFILVIHKSIYCLVYLNLAKLSFISINLCCLIIILISLIYMLFTYRDLMYYLFWSSTFHTGWYVLACSIFPNVALKYWVMYLVLTLVLFSFLVYNSNLSSLYDVSQIGSVSVYFMLVLYVTLTGFPPFVLFACKFILFLIVNPLIVSSVYILLLLLCVMVLSMVILVLFLSELFIYSNFSYLVSSCLFLVSVSFVLLLMFFLLA</sequence>